<gene>
    <name evidence="2" type="ORF">PoB_003337400</name>
</gene>
<organism evidence="2 3">
    <name type="scientific">Plakobranchus ocellatus</name>
    <dbReference type="NCBI Taxonomy" id="259542"/>
    <lineage>
        <taxon>Eukaryota</taxon>
        <taxon>Metazoa</taxon>
        <taxon>Spiralia</taxon>
        <taxon>Lophotrochozoa</taxon>
        <taxon>Mollusca</taxon>
        <taxon>Gastropoda</taxon>
        <taxon>Heterobranchia</taxon>
        <taxon>Euthyneura</taxon>
        <taxon>Panpulmonata</taxon>
        <taxon>Sacoglossa</taxon>
        <taxon>Placobranchoidea</taxon>
        <taxon>Plakobranchidae</taxon>
        <taxon>Plakobranchus</taxon>
    </lineage>
</organism>
<feature type="region of interest" description="Disordered" evidence="1">
    <location>
        <begin position="30"/>
        <end position="54"/>
    </location>
</feature>
<proteinExistence type="predicted"/>
<dbReference type="EMBL" id="BLXT01003810">
    <property type="protein sequence ID" value="GFO06869.1"/>
    <property type="molecule type" value="Genomic_DNA"/>
</dbReference>
<reference evidence="2 3" key="1">
    <citation type="journal article" date="2021" name="Elife">
        <title>Chloroplast acquisition without the gene transfer in kleptoplastic sea slugs, Plakobranchus ocellatus.</title>
        <authorList>
            <person name="Maeda T."/>
            <person name="Takahashi S."/>
            <person name="Yoshida T."/>
            <person name="Shimamura S."/>
            <person name="Takaki Y."/>
            <person name="Nagai Y."/>
            <person name="Toyoda A."/>
            <person name="Suzuki Y."/>
            <person name="Arimoto A."/>
            <person name="Ishii H."/>
            <person name="Satoh N."/>
            <person name="Nishiyama T."/>
            <person name="Hasebe M."/>
            <person name="Maruyama T."/>
            <person name="Minagawa J."/>
            <person name="Obokata J."/>
            <person name="Shigenobu S."/>
        </authorList>
    </citation>
    <scope>NUCLEOTIDE SEQUENCE [LARGE SCALE GENOMIC DNA]</scope>
</reference>
<evidence type="ECO:0000313" key="3">
    <source>
        <dbReference type="Proteomes" id="UP000735302"/>
    </source>
</evidence>
<evidence type="ECO:0000256" key="1">
    <source>
        <dbReference type="SAM" id="MobiDB-lite"/>
    </source>
</evidence>
<accession>A0AAV4AKX1</accession>
<evidence type="ECO:0000313" key="2">
    <source>
        <dbReference type="EMBL" id="GFO06869.1"/>
    </source>
</evidence>
<keyword evidence="3" id="KW-1185">Reference proteome</keyword>
<protein>
    <submittedName>
        <fullName evidence="2">Uncharacterized protein</fullName>
    </submittedName>
</protein>
<sequence length="54" mass="5725">PQIRCPCGVAIVPDGSILVADAPTKTLHLVSSQDNIPDDDDDDGDDDDDDDDDD</sequence>
<name>A0AAV4AKX1_9GAST</name>
<dbReference type="Proteomes" id="UP000735302">
    <property type="component" value="Unassembled WGS sequence"/>
</dbReference>
<comment type="caution">
    <text evidence="2">The sequence shown here is derived from an EMBL/GenBank/DDBJ whole genome shotgun (WGS) entry which is preliminary data.</text>
</comment>
<feature type="compositionally biased region" description="Acidic residues" evidence="1">
    <location>
        <begin position="36"/>
        <end position="54"/>
    </location>
</feature>
<feature type="non-terminal residue" evidence="2">
    <location>
        <position position="1"/>
    </location>
</feature>
<dbReference type="AlphaFoldDB" id="A0AAV4AKX1"/>